<evidence type="ECO:0000256" key="1">
    <source>
        <dbReference type="SAM" id="Phobius"/>
    </source>
</evidence>
<keyword evidence="1" id="KW-0812">Transmembrane</keyword>
<feature type="transmembrane region" description="Helical" evidence="1">
    <location>
        <begin position="54"/>
        <end position="76"/>
    </location>
</feature>
<feature type="transmembrane region" description="Helical" evidence="1">
    <location>
        <begin position="240"/>
        <end position="262"/>
    </location>
</feature>
<dbReference type="EMBL" id="BRXY01000031">
    <property type="protein sequence ID" value="GMH55091.1"/>
    <property type="molecule type" value="Genomic_DNA"/>
</dbReference>
<keyword evidence="3" id="KW-1185">Reference proteome</keyword>
<dbReference type="OrthoDB" id="10436224at2759"/>
<evidence type="ECO:0000313" key="2">
    <source>
        <dbReference type="EMBL" id="GMH55091.1"/>
    </source>
</evidence>
<evidence type="ECO:0000313" key="3">
    <source>
        <dbReference type="Proteomes" id="UP001165085"/>
    </source>
</evidence>
<feature type="transmembrane region" description="Helical" evidence="1">
    <location>
        <begin position="198"/>
        <end position="219"/>
    </location>
</feature>
<dbReference type="AlphaFoldDB" id="A0A9W6ZN82"/>
<keyword evidence="1" id="KW-0472">Membrane</keyword>
<dbReference type="Proteomes" id="UP001165085">
    <property type="component" value="Unassembled WGS sequence"/>
</dbReference>
<proteinExistence type="predicted"/>
<comment type="caution">
    <text evidence="2">The sequence shown here is derived from an EMBL/GenBank/DDBJ whole genome shotgun (WGS) entry which is preliminary data.</text>
</comment>
<protein>
    <submittedName>
        <fullName evidence="2">Uncharacterized protein</fullName>
    </submittedName>
</protein>
<name>A0A9W6ZN82_9STRA</name>
<feature type="transmembrane region" description="Helical" evidence="1">
    <location>
        <begin position="132"/>
        <end position="151"/>
    </location>
</feature>
<gene>
    <name evidence="2" type="ORF">TrST_g9774</name>
</gene>
<accession>A0A9W6ZN82</accession>
<organism evidence="2 3">
    <name type="scientific">Triparma strigata</name>
    <dbReference type="NCBI Taxonomy" id="1606541"/>
    <lineage>
        <taxon>Eukaryota</taxon>
        <taxon>Sar</taxon>
        <taxon>Stramenopiles</taxon>
        <taxon>Ochrophyta</taxon>
        <taxon>Bolidophyceae</taxon>
        <taxon>Parmales</taxon>
        <taxon>Triparmaceae</taxon>
        <taxon>Triparma</taxon>
    </lineage>
</organism>
<sequence length="264" mass="28070">MVFAVLDVMGIADASGDGKGGEDARLKNICRDTIGFEISFGGPGMCAAAALPSWAGFFTSLCTGAAVEVACDLLILHKKLNPEMSLLDLLFCGKGAKVQSDDSAITTNKEEKDKLVKFHEHRLSAEDLGQKISVMLSPLFMWAGIMIYIYHAEATAPGPASQVSYTTENSTTAENSTAISRLEIAESMRDLTPPADILALRCLLMVLFEVFTDVVKNVALERAFGLNFARVHIEVPVNNALLLAGNALAVLGSVIAGVAMAAEM</sequence>
<keyword evidence="1" id="KW-1133">Transmembrane helix</keyword>
<reference evidence="3" key="1">
    <citation type="journal article" date="2023" name="Commun. Biol.">
        <title>Genome analysis of Parmales, the sister group of diatoms, reveals the evolutionary specialization of diatoms from phago-mixotrophs to photoautotrophs.</title>
        <authorList>
            <person name="Ban H."/>
            <person name="Sato S."/>
            <person name="Yoshikawa S."/>
            <person name="Yamada K."/>
            <person name="Nakamura Y."/>
            <person name="Ichinomiya M."/>
            <person name="Sato N."/>
            <person name="Blanc-Mathieu R."/>
            <person name="Endo H."/>
            <person name="Kuwata A."/>
            <person name="Ogata H."/>
        </authorList>
    </citation>
    <scope>NUCLEOTIDE SEQUENCE [LARGE SCALE GENOMIC DNA]</scope>
    <source>
        <strain evidence="3">NIES 3701</strain>
    </source>
</reference>